<reference evidence="3 4" key="1">
    <citation type="submission" date="2019-02" db="EMBL/GenBank/DDBJ databases">
        <title>Genome sequencing of the rare red list fungi Hericium alpestre (H. flagellum).</title>
        <authorList>
            <person name="Buettner E."/>
            <person name="Kellner H."/>
        </authorList>
    </citation>
    <scope>NUCLEOTIDE SEQUENCE [LARGE SCALE GENOMIC DNA]</scope>
    <source>
        <strain evidence="3 4">DSM 108284</strain>
    </source>
</reference>
<dbReference type="OrthoDB" id="3204157at2759"/>
<evidence type="ECO:0000256" key="1">
    <source>
        <dbReference type="SAM" id="MobiDB-lite"/>
    </source>
</evidence>
<gene>
    <name evidence="3" type="ORF">EWM64_g8610</name>
</gene>
<evidence type="ECO:0000259" key="2">
    <source>
        <dbReference type="PROSITE" id="PS50097"/>
    </source>
</evidence>
<dbReference type="EMBL" id="SFCI01001589">
    <property type="protein sequence ID" value="TFY75402.1"/>
    <property type="molecule type" value="Genomic_DNA"/>
</dbReference>
<proteinExistence type="predicted"/>
<feature type="compositionally biased region" description="Polar residues" evidence="1">
    <location>
        <begin position="32"/>
        <end position="42"/>
    </location>
</feature>
<dbReference type="Pfam" id="PF00651">
    <property type="entry name" value="BTB"/>
    <property type="match status" value="1"/>
</dbReference>
<dbReference type="Gene3D" id="3.30.710.10">
    <property type="entry name" value="Potassium Channel Kv1.1, Chain A"/>
    <property type="match status" value="1"/>
</dbReference>
<sequence>MSSSPTSSVLGIKRSHDDSDCESVIMEPDSPRASSHQETSRTAAFAGEPALKRARKEGDKDEKKNEGDRPQEQPATAIPSTATPHPKTSEAAPPPEAGPSATKKPKEMWFEDGDIIIKVGDEAFKLHKAKLSEHCGIFRHLFDTPCIEAGEAGDQGLPVFEDISSLDIWRVLIRLIYNPEKFMQRGIHWVEIVHLFEIGRKFDCLLARDAAVHFFSSIYPTSIESMKCLRTVRSLVSRVPDKVHFRALRVAQEYKVHECLPAVWYSLLEYTDEELIFGDKGKTHHWMLTREELATLFKARNTLRKERKSWLLSFLTPVWKMGNPSLRGSECFMEATLGGYDCETWLTRLQMLWDKIPDAFENPMQPLRMLRPESMGIITKRLCPGCRAHVKTAMEHGQMIMWLCLPHKFGLGSWIDIEQKVDQARRDHVEWSTGVEVDKLPDFEELLTYGEEDGEPVDDDEISLEEYSDDLSHLIGGQPDASSDADWQNWLA</sequence>
<dbReference type="InterPro" id="IPR011333">
    <property type="entry name" value="SKP1/BTB/POZ_sf"/>
</dbReference>
<accession>A0A4Y9ZKX2</accession>
<dbReference type="InterPro" id="IPR000210">
    <property type="entry name" value="BTB/POZ_dom"/>
</dbReference>
<feature type="region of interest" description="Disordered" evidence="1">
    <location>
        <begin position="473"/>
        <end position="492"/>
    </location>
</feature>
<evidence type="ECO:0000313" key="4">
    <source>
        <dbReference type="Proteomes" id="UP000298061"/>
    </source>
</evidence>
<feature type="compositionally biased region" description="Basic and acidic residues" evidence="1">
    <location>
        <begin position="56"/>
        <end position="71"/>
    </location>
</feature>
<keyword evidence="4" id="KW-1185">Reference proteome</keyword>
<feature type="region of interest" description="Disordered" evidence="1">
    <location>
        <begin position="1"/>
        <end position="105"/>
    </location>
</feature>
<dbReference type="SUPFAM" id="SSF54695">
    <property type="entry name" value="POZ domain"/>
    <property type="match status" value="1"/>
</dbReference>
<feature type="domain" description="BTB" evidence="2">
    <location>
        <begin position="113"/>
        <end position="185"/>
    </location>
</feature>
<dbReference type="AlphaFoldDB" id="A0A4Y9ZKX2"/>
<dbReference type="CDD" id="cd18186">
    <property type="entry name" value="BTB_POZ_ZBTB_KLHL-like"/>
    <property type="match status" value="1"/>
</dbReference>
<comment type="caution">
    <text evidence="3">The sequence shown here is derived from an EMBL/GenBank/DDBJ whole genome shotgun (WGS) entry which is preliminary data.</text>
</comment>
<name>A0A4Y9ZKX2_9AGAM</name>
<evidence type="ECO:0000313" key="3">
    <source>
        <dbReference type="EMBL" id="TFY75402.1"/>
    </source>
</evidence>
<dbReference type="Proteomes" id="UP000298061">
    <property type="component" value="Unassembled WGS sequence"/>
</dbReference>
<dbReference type="PROSITE" id="PS50097">
    <property type="entry name" value="BTB"/>
    <property type="match status" value="1"/>
</dbReference>
<protein>
    <recommendedName>
        <fullName evidence="2">BTB domain-containing protein</fullName>
    </recommendedName>
</protein>
<organism evidence="3 4">
    <name type="scientific">Hericium alpestre</name>
    <dbReference type="NCBI Taxonomy" id="135208"/>
    <lineage>
        <taxon>Eukaryota</taxon>
        <taxon>Fungi</taxon>
        <taxon>Dikarya</taxon>
        <taxon>Basidiomycota</taxon>
        <taxon>Agaricomycotina</taxon>
        <taxon>Agaricomycetes</taxon>
        <taxon>Russulales</taxon>
        <taxon>Hericiaceae</taxon>
        <taxon>Hericium</taxon>
    </lineage>
</organism>